<feature type="region of interest" description="Disordered" evidence="1">
    <location>
        <begin position="258"/>
        <end position="282"/>
    </location>
</feature>
<keyword evidence="3" id="KW-1185">Reference proteome</keyword>
<dbReference type="EMBL" id="PUHQ01000080">
    <property type="protein sequence ID" value="KAG0657523.1"/>
    <property type="molecule type" value="Genomic_DNA"/>
</dbReference>
<gene>
    <name evidence="2" type="ORF">C6P46_006492</name>
</gene>
<accession>A0A9P6VYH9</accession>
<dbReference type="Pfam" id="PF10294">
    <property type="entry name" value="Methyltransf_16"/>
    <property type="match status" value="1"/>
</dbReference>
<feature type="compositionally biased region" description="Acidic residues" evidence="1">
    <location>
        <begin position="270"/>
        <end position="279"/>
    </location>
</feature>
<dbReference type="GO" id="GO:0008757">
    <property type="term" value="F:S-adenosylmethionine-dependent methyltransferase activity"/>
    <property type="evidence" value="ECO:0007669"/>
    <property type="project" value="UniProtKB-ARBA"/>
</dbReference>
<dbReference type="CDD" id="cd02440">
    <property type="entry name" value="AdoMet_MTases"/>
    <property type="match status" value="1"/>
</dbReference>
<dbReference type="InterPro" id="IPR019410">
    <property type="entry name" value="Methyltransf_16"/>
</dbReference>
<dbReference type="SUPFAM" id="SSF53335">
    <property type="entry name" value="S-adenosyl-L-methionine-dependent methyltransferases"/>
    <property type="match status" value="1"/>
</dbReference>
<evidence type="ECO:0008006" key="4">
    <source>
        <dbReference type="Google" id="ProtNLM"/>
    </source>
</evidence>
<dbReference type="OrthoDB" id="407325at2759"/>
<evidence type="ECO:0000256" key="1">
    <source>
        <dbReference type="SAM" id="MobiDB-lite"/>
    </source>
</evidence>
<evidence type="ECO:0000313" key="3">
    <source>
        <dbReference type="Proteomes" id="UP000777482"/>
    </source>
</evidence>
<evidence type="ECO:0000313" key="2">
    <source>
        <dbReference type="EMBL" id="KAG0657523.1"/>
    </source>
</evidence>
<dbReference type="Proteomes" id="UP000777482">
    <property type="component" value="Unassembled WGS sequence"/>
</dbReference>
<dbReference type="Gene3D" id="3.40.50.150">
    <property type="entry name" value="Vaccinia Virus protein VP39"/>
    <property type="match status" value="1"/>
</dbReference>
<proteinExistence type="predicted"/>
<dbReference type="AlphaFoldDB" id="A0A9P6VYH9"/>
<sequence>MAIAATCHSVDAAVDAVEIFSDSLESLFDHHVPAHGDPLQLYTYTPPNSTGAASLTVRVPPQQVNELFSHHVWNSGLRMADAIAEGRLVTRGETVVELGAGAGIPSLMAGRAGAKRVVLTDYDDPLLVANMRSNIALALGESPALQASVTAEGHSWGDETSLKQVLAANHHSRFSLILLADTLWVSSAHDLLLSSLVRLLAHTPTARIAICAGFHSGRRTVRRFLRKAALVGLVPPRGSSWQELGVDGRRRDWVLDPLPAFGDGERTAEEGEEEEEEDASERNKWVVEGMLGWSDQALGGPLMKAR</sequence>
<reference evidence="2 3" key="1">
    <citation type="submission" date="2020-11" db="EMBL/GenBank/DDBJ databases">
        <title>Kefir isolates.</title>
        <authorList>
            <person name="Marcisauskas S."/>
            <person name="Kim Y."/>
            <person name="Blasche S."/>
        </authorList>
    </citation>
    <scope>NUCLEOTIDE SEQUENCE [LARGE SCALE GENOMIC DNA]</scope>
    <source>
        <strain evidence="2 3">KR</strain>
    </source>
</reference>
<name>A0A9P6VYH9_RHOMI</name>
<dbReference type="InterPro" id="IPR029063">
    <property type="entry name" value="SAM-dependent_MTases_sf"/>
</dbReference>
<protein>
    <recommendedName>
        <fullName evidence="4">Nicotinamide N-methyltransferase</fullName>
    </recommendedName>
</protein>
<organism evidence="2 3">
    <name type="scientific">Rhodotorula mucilaginosa</name>
    <name type="common">Yeast</name>
    <name type="synonym">Rhodotorula rubra</name>
    <dbReference type="NCBI Taxonomy" id="5537"/>
    <lineage>
        <taxon>Eukaryota</taxon>
        <taxon>Fungi</taxon>
        <taxon>Dikarya</taxon>
        <taxon>Basidiomycota</taxon>
        <taxon>Pucciniomycotina</taxon>
        <taxon>Microbotryomycetes</taxon>
        <taxon>Sporidiobolales</taxon>
        <taxon>Sporidiobolaceae</taxon>
        <taxon>Rhodotorula</taxon>
    </lineage>
</organism>
<comment type="caution">
    <text evidence="2">The sequence shown here is derived from an EMBL/GenBank/DDBJ whole genome shotgun (WGS) entry which is preliminary data.</text>
</comment>
<dbReference type="PANTHER" id="PTHR14614">
    <property type="entry name" value="HEPATOCELLULAR CARCINOMA-ASSOCIATED ANTIGEN"/>
    <property type="match status" value="1"/>
</dbReference>